<evidence type="ECO:0000256" key="1">
    <source>
        <dbReference type="ARBA" id="ARBA00004123"/>
    </source>
</evidence>
<dbReference type="SMART" id="SM00432">
    <property type="entry name" value="MADS"/>
    <property type="match status" value="1"/>
</dbReference>
<keyword evidence="3" id="KW-0238">DNA-binding</keyword>
<keyword evidence="2" id="KW-0805">Transcription regulation</keyword>
<organism evidence="7 8">
    <name type="scientific">Salix purpurea</name>
    <name type="common">Purple osier willow</name>
    <dbReference type="NCBI Taxonomy" id="77065"/>
    <lineage>
        <taxon>Eukaryota</taxon>
        <taxon>Viridiplantae</taxon>
        <taxon>Streptophyta</taxon>
        <taxon>Embryophyta</taxon>
        <taxon>Tracheophyta</taxon>
        <taxon>Spermatophyta</taxon>
        <taxon>Magnoliopsida</taxon>
        <taxon>eudicotyledons</taxon>
        <taxon>Gunneridae</taxon>
        <taxon>Pentapetalae</taxon>
        <taxon>rosids</taxon>
        <taxon>fabids</taxon>
        <taxon>Malpighiales</taxon>
        <taxon>Salicaceae</taxon>
        <taxon>Saliceae</taxon>
        <taxon>Salix</taxon>
    </lineage>
</organism>
<evidence type="ECO:0000256" key="3">
    <source>
        <dbReference type="ARBA" id="ARBA00023125"/>
    </source>
</evidence>
<dbReference type="PROSITE" id="PS50066">
    <property type="entry name" value="MADS_BOX_2"/>
    <property type="match status" value="1"/>
</dbReference>
<accession>A0A9Q1A1F0</accession>
<protein>
    <submittedName>
        <fullName evidence="7">SERUM RESPONSE FACTOR-like protein</fullName>
    </submittedName>
</protein>
<dbReference type="CDD" id="cd00265">
    <property type="entry name" value="MADS_MEF2_like"/>
    <property type="match status" value="1"/>
</dbReference>
<feature type="domain" description="MADS-box" evidence="6">
    <location>
        <begin position="1"/>
        <end position="61"/>
    </location>
</feature>
<dbReference type="InterPro" id="IPR002100">
    <property type="entry name" value="TF_MADSbox"/>
</dbReference>
<name>A0A9Q1A1F0_SALPP</name>
<evidence type="ECO:0000256" key="5">
    <source>
        <dbReference type="ARBA" id="ARBA00023242"/>
    </source>
</evidence>
<dbReference type="PRINTS" id="PR00404">
    <property type="entry name" value="MADSDOMAIN"/>
</dbReference>
<comment type="caution">
    <text evidence="7">The sequence shown here is derived from an EMBL/GenBank/DDBJ whole genome shotgun (WGS) entry which is preliminary data.</text>
</comment>
<dbReference type="OrthoDB" id="848746at2759"/>
<evidence type="ECO:0000259" key="6">
    <source>
        <dbReference type="PROSITE" id="PS50066"/>
    </source>
</evidence>
<dbReference type="GO" id="GO:0005634">
    <property type="term" value="C:nucleus"/>
    <property type="evidence" value="ECO:0007669"/>
    <property type="project" value="UniProtKB-SubCell"/>
</dbReference>
<evidence type="ECO:0000256" key="4">
    <source>
        <dbReference type="ARBA" id="ARBA00023163"/>
    </source>
</evidence>
<gene>
    <name evidence="7" type="ORF">OIU79_027158</name>
</gene>
<dbReference type="SUPFAM" id="SSF55455">
    <property type="entry name" value="SRF-like"/>
    <property type="match status" value="1"/>
</dbReference>
<dbReference type="GO" id="GO:0045944">
    <property type="term" value="P:positive regulation of transcription by RNA polymerase II"/>
    <property type="evidence" value="ECO:0007669"/>
    <property type="project" value="InterPro"/>
</dbReference>
<dbReference type="GO" id="GO:0000977">
    <property type="term" value="F:RNA polymerase II transcription regulatory region sequence-specific DNA binding"/>
    <property type="evidence" value="ECO:0007669"/>
    <property type="project" value="InterPro"/>
</dbReference>
<dbReference type="GO" id="GO:0046983">
    <property type="term" value="F:protein dimerization activity"/>
    <property type="evidence" value="ECO:0007669"/>
    <property type="project" value="InterPro"/>
</dbReference>
<dbReference type="PANTHER" id="PTHR48019">
    <property type="entry name" value="SERUM RESPONSE FACTOR HOMOLOG"/>
    <property type="match status" value="1"/>
</dbReference>
<dbReference type="InterPro" id="IPR050142">
    <property type="entry name" value="MADS-box/MEF2_TF"/>
</dbReference>
<proteinExistence type="predicted"/>
<keyword evidence="5" id="KW-0539">Nucleus</keyword>
<dbReference type="InterPro" id="IPR033896">
    <property type="entry name" value="MEF2-like_N"/>
</dbReference>
<dbReference type="Pfam" id="PF00319">
    <property type="entry name" value="SRF-TF"/>
    <property type="match status" value="1"/>
</dbReference>
<dbReference type="EMBL" id="JAPFFK010000007">
    <property type="protein sequence ID" value="KAJ6754484.1"/>
    <property type="molecule type" value="Genomic_DNA"/>
</dbReference>
<dbReference type="Gene3D" id="3.40.1810.10">
    <property type="entry name" value="Transcription factor, MADS-box"/>
    <property type="match status" value="1"/>
</dbReference>
<dbReference type="InterPro" id="IPR036879">
    <property type="entry name" value="TF_MADSbox_sf"/>
</dbReference>
<keyword evidence="8" id="KW-1185">Reference proteome</keyword>
<evidence type="ECO:0000256" key="2">
    <source>
        <dbReference type="ARBA" id="ARBA00023015"/>
    </source>
</evidence>
<evidence type="ECO:0000313" key="7">
    <source>
        <dbReference type="EMBL" id="KAJ6754484.1"/>
    </source>
</evidence>
<dbReference type="AlphaFoldDB" id="A0A9Q1A1F0"/>
<keyword evidence="4" id="KW-0804">Transcription</keyword>
<evidence type="ECO:0000313" key="8">
    <source>
        <dbReference type="Proteomes" id="UP001151532"/>
    </source>
</evidence>
<dbReference type="Proteomes" id="UP001151532">
    <property type="component" value="Chromosome 16"/>
</dbReference>
<sequence length="84" mass="9680">MVRGKVQLQRIEDKSSRQVCFSKRKRGLLKKAKELSVLCDVEMAVIIFSSTGKLFEFCSGNRHVLNSAPFHSKHAFNFVSFFHF</sequence>
<reference evidence="7" key="1">
    <citation type="submission" date="2022-11" db="EMBL/GenBank/DDBJ databases">
        <authorList>
            <person name="Hyden B.L."/>
            <person name="Feng K."/>
            <person name="Yates T."/>
            <person name="Jawdy S."/>
            <person name="Smart L.B."/>
            <person name="Muchero W."/>
        </authorList>
    </citation>
    <scope>NUCLEOTIDE SEQUENCE</scope>
    <source>
        <tissue evidence="7">Shoot tip</tissue>
    </source>
</reference>
<reference evidence="7" key="2">
    <citation type="journal article" date="2023" name="Int. J. Mol. Sci.">
        <title>De Novo Assembly and Annotation of 11 Diverse Shrub Willow (Salix) Genomes Reveals Novel Gene Organization in Sex-Linked Regions.</title>
        <authorList>
            <person name="Hyden B."/>
            <person name="Feng K."/>
            <person name="Yates T.B."/>
            <person name="Jawdy S."/>
            <person name="Cereghino C."/>
            <person name="Smart L.B."/>
            <person name="Muchero W."/>
        </authorList>
    </citation>
    <scope>NUCLEOTIDE SEQUENCE</scope>
    <source>
        <tissue evidence="7">Shoot tip</tissue>
    </source>
</reference>
<comment type="subcellular location">
    <subcellularLocation>
        <location evidence="1">Nucleus</location>
    </subcellularLocation>
</comment>